<evidence type="ECO:0000256" key="3">
    <source>
        <dbReference type="PIRSR" id="PIRSR001365-1"/>
    </source>
</evidence>
<protein>
    <submittedName>
        <fullName evidence="4">4-hydroxy-tetrahydrodipicolinate synthase</fullName>
    </submittedName>
</protein>
<evidence type="ECO:0000256" key="2">
    <source>
        <dbReference type="PIRNR" id="PIRNR001365"/>
    </source>
</evidence>
<dbReference type="SUPFAM" id="SSF51569">
    <property type="entry name" value="Aldolase"/>
    <property type="match status" value="1"/>
</dbReference>
<dbReference type="CDD" id="cd00408">
    <property type="entry name" value="DHDPS-like"/>
    <property type="match status" value="1"/>
</dbReference>
<reference evidence="4 5" key="1">
    <citation type="submission" date="2017-11" db="EMBL/GenBank/DDBJ databases">
        <title>Genomic Encyclopedia of Archaeal and Bacterial Type Strains, Phase II (KMG-II): From Individual Species to Whole Genera.</title>
        <authorList>
            <person name="Goeker M."/>
        </authorList>
    </citation>
    <scope>NUCLEOTIDE SEQUENCE [LARGE SCALE GENOMIC DNA]</scope>
    <source>
        <strain evidence="4 5">DSM 25478</strain>
    </source>
</reference>
<evidence type="ECO:0000256" key="1">
    <source>
        <dbReference type="ARBA" id="ARBA00023239"/>
    </source>
</evidence>
<gene>
    <name evidence="4" type="ORF">CLV28_1459</name>
</gene>
<dbReference type="PANTHER" id="PTHR12128">
    <property type="entry name" value="DIHYDRODIPICOLINATE SYNTHASE"/>
    <property type="match status" value="1"/>
</dbReference>
<accession>A0A2M9CPY8</accession>
<dbReference type="Pfam" id="PF00701">
    <property type="entry name" value="DHDPS"/>
    <property type="match status" value="1"/>
</dbReference>
<dbReference type="GO" id="GO:0008840">
    <property type="term" value="F:4-hydroxy-tetrahydrodipicolinate synthase activity"/>
    <property type="evidence" value="ECO:0007669"/>
    <property type="project" value="TreeGrafter"/>
</dbReference>
<dbReference type="Gene3D" id="3.20.20.70">
    <property type="entry name" value="Aldolase class I"/>
    <property type="match status" value="1"/>
</dbReference>
<dbReference type="EMBL" id="PGFE01000002">
    <property type="protein sequence ID" value="PJJ73973.1"/>
    <property type="molecule type" value="Genomic_DNA"/>
</dbReference>
<dbReference type="InterPro" id="IPR002220">
    <property type="entry name" value="DapA-like"/>
</dbReference>
<dbReference type="SMART" id="SM01130">
    <property type="entry name" value="DHDPS"/>
    <property type="match status" value="1"/>
</dbReference>
<organism evidence="4 5">
    <name type="scientific">Sediminihabitans luteus</name>
    <dbReference type="NCBI Taxonomy" id="1138585"/>
    <lineage>
        <taxon>Bacteria</taxon>
        <taxon>Bacillati</taxon>
        <taxon>Actinomycetota</taxon>
        <taxon>Actinomycetes</taxon>
        <taxon>Micrococcales</taxon>
        <taxon>Cellulomonadaceae</taxon>
        <taxon>Sediminihabitans</taxon>
    </lineage>
</organism>
<feature type="active site" description="Schiff-base intermediate with substrate" evidence="3">
    <location>
        <position position="168"/>
    </location>
</feature>
<comment type="caution">
    <text evidence="4">The sequence shown here is derived from an EMBL/GenBank/DDBJ whole genome shotgun (WGS) entry which is preliminary data.</text>
</comment>
<dbReference type="InterPro" id="IPR013785">
    <property type="entry name" value="Aldolase_TIM"/>
</dbReference>
<evidence type="ECO:0000313" key="4">
    <source>
        <dbReference type="EMBL" id="PJJ73973.1"/>
    </source>
</evidence>
<sequence>MRVTSHPGPFHGLLAYPVTPLAADGAPDLRALADLVAGALDAGADAVTVLASSGAGTSFDRSERDLVVRAAVAAAASAPVHVAVSAPTTRDVVRFGRDAVDAGAAGLLIAPFAYGPLVDDEVEAHVRALCDATAAPVCFYNKPLQTGYDLTPEFFARLVRETTVHAVKDPATLPARPRGRAAALRAALASSDVTASVGLSMDVALLDDAEAADAWHTGLAALAPVEYVAVRRDRVDGTEHAVEARRWLLAVATALTAMRPLGGLHALAELLGTPAGAPRGPALAATRAQVDVLRDLVAQRPT</sequence>
<keyword evidence="5" id="KW-1185">Reference proteome</keyword>
<proteinExistence type="inferred from homology"/>
<evidence type="ECO:0000313" key="5">
    <source>
        <dbReference type="Proteomes" id="UP000231693"/>
    </source>
</evidence>
<keyword evidence="1 2" id="KW-0456">Lyase</keyword>
<name>A0A2M9CPY8_9CELL</name>
<dbReference type="Proteomes" id="UP000231693">
    <property type="component" value="Unassembled WGS sequence"/>
</dbReference>
<comment type="similarity">
    <text evidence="2">Belongs to the DapA family.</text>
</comment>
<feature type="active site" description="Proton donor/acceptor" evidence="3">
    <location>
        <position position="140"/>
    </location>
</feature>
<dbReference type="PIRSF" id="PIRSF001365">
    <property type="entry name" value="DHDPS"/>
    <property type="match status" value="1"/>
</dbReference>
<dbReference type="AlphaFoldDB" id="A0A2M9CPY8"/>
<dbReference type="PANTHER" id="PTHR12128:SF72">
    <property type="entry name" value="DIHYDRODIPICOLINATE SYNTHASE"/>
    <property type="match status" value="1"/>
</dbReference>